<keyword evidence="3" id="KW-1185">Reference proteome</keyword>
<feature type="transmembrane region" description="Helical" evidence="1">
    <location>
        <begin position="197"/>
        <end position="215"/>
    </location>
</feature>
<protein>
    <recommendedName>
        <fullName evidence="4">EF-hand domain-containing protein</fullName>
    </recommendedName>
</protein>
<name>A0ABN9XG96_9DINO</name>
<feature type="transmembrane region" description="Helical" evidence="1">
    <location>
        <begin position="227"/>
        <end position="252"/>
    </location>
</feature>
<reference evidence="2" key="1">
    <citation type="submission" date="2023-10" db="EMBL/GenBank/DDBJ databases">
        <authorList>
            <person name="Chen Y."/>
            <person name="Shah S."/>
            <person name="Dougan E. K."/>
            <person name="Thang M."/>
            <person name="Chan C."/>
        </authorList>
    </citation>
    <scope>NUCLEOTIDE SEQUENCE [LARGE SCALE GENOMIC DNA]</scope>
</reference>
<evidence type="ECO:0000256" key="1">
    <source>
        <dbReference type="SAM" id="Phobius"/>
    </source>
</evidence>
<gene>
    <name evidence="2" type="ORF">PCOR1329_LOCUS75529</name>
</gene>
<sequence length="297" mass="32782">MDLNGDGKIDLQDSLLGIRMVNDTSSMSVDEKHKLERALKLHFIVFMNRAIVITWPMFCLYLITQPWMANWTNNAWHAFSSTYDVYADNGSLEGSYIRKRGMCSVPASEIHCSDGQNFTELAIAARGTPIGCGCGEGVYGEGLCPMTFYGYTLSDFVSTAPALGAMLGLGFFPLLGTWQCTMAINKHCKPRPLWEKLHFFSMMFFQISYILWGVASDCIFPTSHAVLTVAFLGGFLAHWIVSVYLCIAALGVKVLEADIVLWVASSAISVITLGAIPRIRGSRSCIQIMGRRFAPIS</sequence>
<feature type="transmembrane region" description="Helical" evidence="1">
    <location>
        <begin position="156"/>
        <end position="176"/>
    </location>
</feature>
<dbReference type="Proteomes" id="UP001189429">
    <property type="component" value="Unassembled WGS sequence"/>
</dbReference>
<comment type="caution">
    <text evidence="2">The sequence shown here is derived from an EMBL/GenBank/DDBJ whole genome shotgun (WGS) entry which is preliminary data.</text>
</comment>
<proteinExistence type="predicted"/>
<keyword evidence="1" id="KW-1133">Transmembrane helix</keyword>
<dbReference type="EMBL" id="CAUYUJ010020312">
    <property type="protein sequence ID" value="CAK0897299.1"/>
    <property type="molecule type" value="Genomic_DNA"/>
</dbReference>
<accession>A0ABN9XG96</accession>
<evidence type="ECO:0000313" key="3">
    <source>
        <dbReference type="Proteomes" id="UP001189429"/>
    </source>
</evidence>
<feature type="transmembrane region" description="Helical" evidence="1">
    <location>
        <begin position="41"/>
        <end position="63"/>
    </location>
</feature>
<keyword evidence="1" id="KW-0812">Transmembrane</keyword>
<organism evidence="2 3">
    <name type="scientific">Prorocentrum cordatum</name>
    <dbReference type="NCBI Taxonomy" id="2364126"/>
    <lineage>
        <taxon>Eukaryota</taxon>
        <taxon>Sar</taxon>
        <taxon>Alveolata</taxon>
        <taxon>Dinophyceae</taxon>
        <taxon>Prorocentrales</taxon>
        <taxon>Prorocentraceae</taxon>
        <taxon>Prorocentrum</taxon>
    </lineage>
</organism>
<evidence type="ECO:0000313" key="2">
    <source>
        <dbReference type="EMBL" id="CAK0897299.1"/>
    </source>
</evidence>
<keyword evidence="1" id="KW-0472">Membrane</keyword>
<feature type="transmembrane region" description="Helical" evidence="1">
    <location>
        <begin position="259"/>
        <end position="279"/>
    </location>
</feature>
<evidence type="ECO:0008006" key="4">
    <source>
        <dbReference type="Google" id="ProtNLM"/>
    </source>
</evidence>